<evidence type="ECO:0000313" key="4">
    <source>
        <dbReference type="EMBL" id="TDA38083.1"/>
    </source>
</evidence>
<dbReference type="InterPro" id="IPR000649">
    <property type="entry name" value="IF-2B-related"/>
</dbReference>
<dbReference type="InterPro" id="IPR027363">
    <property type="entry name" value="M1Pi_N"/>
</dbReference>
<dbReference type="InterPro" id="IPR005251">
    <property type="entry name" value="IF-M1Pi"/>
</dbReference>
<evidence type="ECO:0000313" key="5">
    <source>
        <dbReference type="Proteomes" id="UP000316080"/>
    </source>
</evidence>
<dbReference type="NCBIfam" id="NF004326">
    <property type="entry name" value="PRK05720.1"/>
    <property type="match status" value="1"/>
</dbReference>
<dbReference type="InterPro" id="IPR042529">
    <property type="entry name" value="IF_2B-like_C"/>
</dbReference>
<dbReference type="GO" id="GO:0046523">
    <property type="term" value="F:S-methyl-5-thioribose-1-phosphate isomerase activity"/>
    <property type="evidence" value="ECO:0007669"/>
    <property type="project" value="UniProtKB-UniRule"/>
</dbReference>
<evidence type="ECO:0000313" key="6">
    <source>
        <dbReference type="Proteomes" id="UP000317265"/>
    </source>
</evidence>
<reference evidence="4 6" key="1">
    <citation type="journal article" date="2019" name="Nat. Microbiol.">
        <title>Expanding anaerobic alkane metabolism in the domain of Archaea.</title>
        <authorList>
            <person name="Wang Y."/>
            <person name="Wegener G."/>
            <person name="Hou J."/>
            <person name="Wang F."/>
            <person name="Xiao X."/>
        </authorList>
    </citation>
    <scope>NUCLEOTIDE SEQUENCE [LARGE SCALE GENOMIC DNA]</scope>
    <source>
        <strain evidence="4">WYZ-LMO11</strain>
    </source>
</reference>
<dbReference type="Proteomes" id="UP000316080">
    <property type="component" value="Unassembled WGS sequence"/>
</dbReference>
<feature type="site" description="Transition state stabilizer" evidence="2">
    <location>
        <position position="153"/>
    </location>
</feature>
<proteinExistence type="inferred from homology"/>
<evidence type="ECO:0000256" key="1">
    <source>
        <dbReference type="ARBA" id="ARBA00023235"/>
    </source>
</evidence>
<dbReference type="PANTHER" id="PTHR43475">
    <property type="entry name" value="METHYLTHIORIBOSE-1-PHOSPHATE ISOMERASE"/>
    <property type="match status" value="1"/>
</dbReference>
<dbReference type="FunFam" id="3.40.50.10470:FF:000006">
    <property type="entry name" value="Methylthioribose-1-phosphate isomerase"/>
    <property type="match status" value="1"/>
</dbReference>
<dbReference type="Gene3D" id="1.20.120.420">
    <property type="entry name" value="translation initiation factor eif-2b, domain 1"/>
    <property type="match status" value="1"/>
</dbReference>
<gene>
    <name evidence="3" type="primary">mtnA</name>
    <name evidence="4" type="ORF">DSO09_05330</name>
    <name evidence="3" type="ORF">EF809_01135</name>
</gene>
<sequence>MQTIEWKDDGVYIIDQTKLPHELSFILCKDYERIALAIEGMEIRGAPAIGVAAAMGIALAAKNSKGKSLEEIKKELKKAKIRLASTRPTAKNLFWALERMERVWENANSSEEIIENVIKEALKIAQEDIDSCKAIGEYGSSLINDGDRILTYCNAGGLACVELGTALGIIKTAFRKGKRIEVFVPETRPLLQGARLTAFELKMEGIPYKLITDNMIGYIMQKGLVDKVIVGADRITRYGDVFNKIGTYLIAISAYFHKIPFYVAAPFSTIDIDTLPENVIIEERNEKEVLYINNMLIAPSGTKVLNPAFDLTPGKFVSAIITDKGIVWPPYDFSDKFTKEYT</sequence>
<accession>A0A520KGN3</accession>
<comment type="caution">
    <text evidence="3">The sequence shown here is derived from an EMBL/GenBank/DDBJ whole genome shotgun (WGS) entry which is preliminary data.</text>
</comment>
<dbReference type="EMBL" id="QNVI01000060">
    <property type="protein sequence ID" value="TDA38083.1"/>
    <property type="molecule type" value="Genomic_DNA"/>
</dbReference>
<dbReference type="PANTHER" id="PTHR43475:SF1">
    <property type="entry name" value="METHYLTHIORIBOSE-1-PHOSPHATE ISOMERASE"/>
    <property type="match status" value="1"/>
</dbReference>
<feature type="active site" description="Proton donor" evidence="2">
    <location>
        <position position="233"/>
    </location>
</feature>
<protein>
    <recommendedName>
        <fullName evidence="2">Putative methylthioribose-1-phosphate isomerase</fullName>
        <shortName evidence="2">M1Pi</shortName>
        <shortName evidence="2">MTR-1-P isomerase</shortName>
        <ecNumber evidence="2">5.3.1.23</ecNumber>
    </recommendedName>
    <alternativeName>
        <fullName evidence="2">MTNA-like protein</fullName>
        <shortName evidence="2">aMTNA</shortName>
    </alternativeName>
    <alternativeName>
        <fullName evidence="2">S-methyl-5-thioribose-1-phosphate isomerase</fullName>
    </alternativeName>
</protein>
<organism evidence="3 5">
    <name type="scientific">Thermoproteota archaeon</name>
    <dbReference type="NCBI Taxonomy" id="2056631"/>
    <lineage>
        <taxon>Archaea</taxon>
        <taxon>Thermoproteota</taxon>
    </lineage>
</organism>
<evidence type="ECO:0000256" key="2">
    <source>
        <dbReference type="HAMAP-Rule" id="MF_01678"/>
    </source>
</evidence>
<name>A0A520KGN3_9CREN</name>
<feature type="binding site" evidence="2">
    <location>
        <begin position="243"/>
        <end position="244"/>
    </location>
    <ligand>
        <name>substrate</name>
    </ligand>
</feature>
<dbReference type="EMBL" id="RXIH01000008">
    <property type="protein sequence ID" value="RZN57344.1"/>
    <property type="molecule type" value="Genomic_DNA"/>
</dbReference>
<comment type="function">
    <text evidence="2">Catalyzes the interconversion of methylthioribose-1-phosphate (MTR-1-P) into methylthioribulose-1-phosphate (MTRu-1-P).</text>
</comment>
<dbReference type="NCBIfam" id="TIGR00524">
    <property type="entry name" value="eIF-2B_rel"/>
    <property type="match status" value="1"/>
</dbReference>
<comment type="catalytic activity">
    <reaction evidence="2">
        <text>5-(methylsulfanyl)-alpha-D-ribose 1-phosphate = 5-(methylsulfanyl)-D-ribulose 1-phosphate</text>
        <dbReference type="Rhea" id="RHEA:19989"/>
        <dbReference type="ChEBI" id="CHEBI:58533"/>
        <dbReference type="ChEBI" id="CHEBI:58548"/>
        <dbReference type="EC" id="5.3.1.23"/>
    </reaction>
</comment>
<keyword evidence="1 2" id="KW-0413">Isomerase</keyword>
<keyword evidence="2" id="KW-0486">Methionine biosynthesis</keyword>
<feature type="binding site" evidence="2">
    <location>
        <position position="87"/>
    </location>
    <ligand>
        <name>substrate</name>
    </ligand>
</feature>
<evidence type="ECO:0000313" key="3">
    <source>
        <dbReference type="EMBL" id="RZN57344.1"/>
    </source>
</evidence>
<dbReference type="Gene3D" id="3.40.50.10470">
    <property type="entry name" value="Translation initiation factor eif-2b, domain 2"/>
    <property type="match status" value="1"/>
</dbReference>
<dbReference type="InterPro" id="IPR037171">
    <property type="entry name" value="NagB/RpiA_transferase-like"/>
</dbReference>
<reference evidence="3 5" key="2">
    <citation type="journal article" date="2019" name="Nat. Microbiol.">
        <title>Wide diversity of methane and short-chain alkane metabolisms in uncultured archaea.</title>
        <authorList>
            <person name="Borrel G."/>
            <person name="Adam P.S."/>
            <person name="McKay L.J."/>
            <person name="Chen L.X."/>
            <person name="Sierra-Garcia I.N."/>
            <person name="Sieber C.M."/>
            <person name="Letourneur Q."/>
            <person name="Ghozlane A."/>
            <person name="Andersen G.L."/>
            <person name="Li W.J."/>
            <person name="Hallam S.J."/>
            <person name="Muyzer G."/>
            <person name="de Oliveira V.M."/>
            <person name="Inskeep W.P."/>
            <person name="Banfield J.F."/>
            <person name="Gribaldo S."/>
        </authorList>
    </citation>
    <scope>NUCLEOTIDE SEQUENCE [LARGE SCALE GENOMIC DNA]</scope>
    <source>
        <strain evidence="3">Verst-YHS</strain>
    </source>
</reference>
<dbReference type="EC" id="5.3.1.23" evidence="2"/>
<feature type="binding site" evidence="2">
    <location>
        <begin position="44"/>
        <end position="46"/>
    </location>
    <ligand>
        <name>substrate</name>
    </ligand>
</feature>
<dbReference type="GO" id="GO:0019509">
    <property type="term" value="P:L-methionine salvage from methylthioadenosine"/>
    <property type="evidence" value="ECO:0007669"/>
    <property type="project" value="UniProtKB-UniRule"/>
</dbReference>
<dbReference type="InterPro" id="IPR011559">
    <property type="entry name" value="Initiation_fac_2B_a/b/d"/>
</dbReference>
<dbReference type="SUPFAM" id="SSF100950">
    <property type="entry name" value="NagB/RpiA/CoA transferase-like"/>
    <property type="match status" value="1"/>
</dbReference>
<dbReference type="FunFam" id="1.20.120.420:FF:000003">
    <property type="entry name" value="Methylthioribose-1-phosphate isomerase"/>
    <property type="match status" value="1"/>
</dbReference>
<dbReference type="Proteomes" id="UP000317265">
    <property type="component" value="Unassembled WGS sequence"/>
</dbReference>
<comment type="similarity">
    <text evidence="2">Belongs to the EIF-2B alpha/beta/delta subunits family. MtnA subfamily.</text>
</comment>
<dbReference type="AlphaFoldDB" id="A0A520KGN3"/>
<keyword evidence="2" id="KW-0028">Amino-acid biosynthesis</keyword>
<feature type="binding site" evidence="2">
    <location>
        <position position="192"/>
    </location>
    <ligand>
        <name>substrate</name>
    </ligand>
</feature>
<dbReference type="HAMAP" id="MF_01678">
    <property type="entry name" value="Salvage_MtnA"/>
    <property type="match status" value="1"/>
</dbReference>
<dbReference type="NCBIfam" id="TIGR00512">
    <property type="entry name" value="salvage_mtnA"/>
    <property type="match status" value="1"/>
</dbReference>
<dbReference type="Pfam" id="PF01008">
    <property type="entry name" value="IF-2B"/>
    <property type="match status" value="1"/>
</dbReference>